<dbReference type="Proteomes" id="UP000050790">
    <property type="component" value="Unassembled WGS sequence"/>
</dbReference>
<protein>
    <recommendedName>
        <fullName evidence="5">Intraflagellar transport protein 22 homolog</fullName>
    </recommendedName>
</protein>
<keyword evidence="2" id="KW-0342">GTP-binding</keyword>
<evidence type="ECO:0008006" key="5">
    <source>
        <dbReference type="Google" id="ProtNLM"/>
    </source>
</evidence>
<organism evidence="3 4">
    <name type="scientific">Schistosoma margrebowiei</name>
    <dbReference type="NCBI Taxonomy" id="48269"/>
    <lineage>
        <taxon>Eukaryota</taxon>
        <taxon>Metazoa</taxon>
        <taxon>Spiralia</taxon>
        <taxon>Lophotrochozoa</taxon>
        <taxon>Platyhelminthes</taxon>
        <taxon>Trematoda</taxon>
        <taxon>Digenea</taxon>
        <taxon>Strigeidida</taxon>
        <taxon>Schistosomatoidea</taxon>
        <taxon>Schistosomatidae</taxon>
        <taxon>Schistosoma</taxon>
    </lineage>
</organism>
<name>A0AA85A3S1_9TREM</name>
<evidence type="ECO:0000313" key="3">
    <source>
        <dbReference type="Proteomes" id="UP000050790"/>
    </source>
</evidence>
<dbReference type="GO" id="GO:0005525">
    <property type="term" value="F:GTP binding"/>
    <property type="evidence" value="ECO:0007669"/>
    <property type="project" value="UniProtKB-KW"/>
</dbReference>
<evidence type="ECO:0000256" key="1">
    <source>
        <dbReference type="ARBA" id="ARBA00022741"/>
    </source>
</evidence>
<dbReference type="InterPro" id="IPR027417">
    <property type="entry name" value="P-loop_NTPase"/>
</dbReference>
<reference evidence="4" key="1">
    <citation type="submission" date="2023-11" db="UniProtKB">
        <authorList>
            <consortium name="WormBaseParasite"/>
        </authorList>
    </citation>
    <scope>IDENTIFICATION</scope>
</reference>
<dbReference type="Gene3D" id="3.40.50.300">
    <property type="entry name" value="P-loop containing nucleotide triphosphate hydrolases"/>
    <property type="match status" value="1"/>
</dbReference>
<dbReference type="WBParaSite" id="SMRG1_62220.2">
    <property type="protein sequence ID" value="SMRG1_62220.2"/>
    <property type="gene ID" value="SMRG1_62220"/>
</dbReference>
<dbReference type="Pfam" id="PF08477">
    <property type="entry name" value="Roc"/>
    <property type="match status" value="1"/>
</dbReference>
<sequence>MLFFEKNIKFESRQIFVNLVENFVLIIMNHLKLVVVGPNKCGKSYICNYLSETVEQVTGGYHPTSGVRILEYEQKVKIKGKISKVEVELWDASGDKKYETCWPAIFKGSNGIVFVYNPDNPNHVNDLQNWWVFLTATFCRYRAVPPSLGLSEQQMCIICHKKPDTSFRDPVSLPDDLHKILHLFSNIPKDGERLKEKFGKFVSHVAWGRVEASEQEELQIMNS</sequence>
<keyword evidence="1" id="KW-0547">Nucleotide-binding</keyword>
<accession>A0AA85A3S1</accession>
<dbReference type="AlphaFoldDB" id="A0AA85A3S1"/>
<evidence type="ECO:0000256" key="2">
    <source>
        <dbReference type="ARBA" id="ARBA00023134"/>
    </source>
</evidence>
<evidence type="ECO:0000313" key="4">
    <source>
        <dbReference type="WBParaSite" id="SMRG1_62220.2"/>
    </source>
</evidence>
<dbReference type="PANTHER" id="PTHR24073">
    <property type="entry name" value="DRAB5-RELATED"/>
    <property type="match status" value="1"/>
</dbReference>
<proteinExistence type="predicted"/>
<dbReference type="SUPFAM" id="SSF52540">
    <property type="entry name" value="P-loop containing nucleoside triphosphate hydrolases"/>
    <property type="match status" value="1"/>
</dbReference>